<dbReference type="AlphaFoldDB" id="A0A1H0LTE8"/>
<reference evidence="2" key="1">
    <citation type="submission" date="2016-10" db="EMBL/GenBank/DDBJ databases">
        <authorList>
            <person name="Varghese N."/>
            <person name="Submissions S."/>
        </authorList>
    </citation>
    <scope>NUCLEOTIDE SEQUENCE [LARGE SCALE GENOMIC DNA]</scope>
    <source>
        <strain evidence="2">CGMCC 1.6444</strain>
    </source>
</reference>
<dbReference type="RefSeq" id="WP_176760295.1">
    <property type="nucleotide sequence ID" value="NZ_FNIV01000010.1"/>
</dbReference>
<protein>
    <submittedName>
        <fullName evidence="1">Uncharacterized protein</fullName>
    </submittedName>
</protein>
<proteinExistence type="predicted"/>
<keyword evidence="2" id="KW-1185">Reference proteome</keyword>
<evidence type="ECO:0000313" key="2">
    <source>
        <dbReference type="Proteomes" id="UP000199075"/>
    </source>
</evidence>
<dbReference type="Proteomes" id="UP000199075">
    <property type="component" value="Unassembled WGS sequence"/>
</dbReference>
<accession>A0A1H0LTE8</accession>
<sequence>MKTSVSDLREHLFLQLERLKDDANGEELTDEALQREVTRAKAVSQVASAIIGTAKIEVEYAKATGQALPSDFLPQGDTKRIKGD</sequence>
<dbReference type="STRING" id="419597.SAMN04487957_11093"/>
<gene>
    <name evidence="1" type="ORF">SAMN04487957_11093</name>
</gene>
<evidence type="ECO:0000313" key="1">
    <source>
        <dbReference type="EMBL" id="SDO71256.1"/>
    </source>
</evidence>
<name>A0A1H0LTE8_9GAMM</name>
<dbReference type="EMBL" id="FNIV01000010">
    <property type="protein sequence ID" value="SDO71256.1"/>
    <property type="molecule type" value="Genomic_DNA"/>
</dbReference>
<organism evidence="1 2">
    <name type="scientific">Halomonas shengliensis</name>
    <dbReference type="NCBI Taxonomy" id="419597"/>
    <lineage>
        <taxon>Bacteria</taxon>
        <taxon>Pseudomonadati</taxon>
        <taxon>Pseudomonadota</taxon>
        <taxon>Gammaproteobacteria</taxon>
        <taxon>Oceanospirillales</taxon>
        <taxon>Halomonadaceae</taxon>
        <taxon>Halomonas</taxon>
    </lineage>
</organism>